<organism evidence="2 3">
    <name type="scientific">Gillisia lutea</name>
    <dbReference type="NCBI Taxonomy" id="2909668"/>
    <lineage>
        <taxon>Bacteria</taxon>
        <taxon>Pseudomonadati</taxon>
        <taxon>Bacteroidota</taxon>
        <taxon>Flavobacteriia</taxon>
        <taxon>Flavobacteriales</taxon>
        <taxon>Flavobacteriaceae</taxon>
        <taxon>Gillisia</taxon>
    </lineage>
</organism>
<dbReference type="Pfam" id="PF03625">
    <property type="entry name" value="DUF302"/>
    <property type="match status" value="1"/>
</dbReference>
<dbReference type="InterPro" id="IPR035923">
    <property type="entry name" value="TT1751-like_sf"/>
</dbReference>
<dbReference type="EMBL" id="JAKGTH010000007">
    <property type="protein sequence ID" value="MCF4101154.1"/>
    <property type="molecule type" value="Genomic_DNA"/>
</dbReference>
<accession>A0ABS9EG98</accession>
<dbReference type="PANTHER" id="PTHR38342">
    <property type="entry name" value="SLR5037 PROTEIN"/>
    <property type="match status" value="1"/>
</dbReference>
<evidence type="ECO:0000313" key="2">
    <source>
        <dbReference type="EMBL" id="MCF4101154.1"/>
    </source>
</evidence>
<dbReference type="CDD" id="cd14797">
    <property type="entry name" value="DUF302"/>
    <property type="match status" value="1"/>
</dbReference>
<dbReference type="SUPFAM" id="SSF103247">
    <property type="entry name" value="TT1751-like"/>
    <property type="match status" value="1"/>
</dbReference>
<dbReference type="Gene3D" id="3.30.310.70">
    <property type="entry name" value="TT1751-like domain"/>
    <property type="match status" value="1"/>
</dbReference>
<dbReference type="InterPro" id="IPR005180">
    <property type="entry name" value="DUF302"/>
</dbReference>
<keyword evidence="3" id="KW-1185">Reference proteome</keyword>
<protein>
    <submittedName>
        <fullName evidence="2">DUF302 domain-containing protein</fullName>
    </submittedName>
</protein>
<evidence type="ECO:0000259" key="1">
    <source>
        <dbReference type="Pfam" id="PF03625"/>
    </source>
</evidence>
<dbReference type="InterPro" id="IPR016796">
    <property type="entry name" value="UCP021774"/>
</dbReference>
<comment type="caution">
    <text evidence="2">The sequence shown here is derived from an EMBL/GenBank/DDBJ whole genome shotgun (WGS) entry which is preliminary data.</text>
</comment>
<sequence length="130" mass="14463">MSYYFSTSVKNITFNDAISQVTEALKDEGFGILTEIDIKATLNKKLDVDFYNYTILGACNPPFAYKALQAEDKIGTMLPCNVIVQEKVPGTIEISAVDPGASMVAVNNKELENIAEEIRDRLKRVIKKLK</sequence>
<evidence type="ECO:0000313" key="3">
    <source>
        <dbReference type="Proteomes" id="UP001179363"/>
    </source>
</evidence>
<dbReference type="RefSeq" id="WP_236133304.1">
    <property type="nucleotide sequence ID" value="NZ_JAKGTH010000007.1"/>
</dbReference>
<dbReference type="Proteomes" id="UP001179363">
    <property type="component" value="Unassembled WGS sequence"/>
</dbReference>
<name>A0ABS9EG98_9FLAO</name>
<feature type="domain" description="DUF302" evidence="1">
    <location>
        <begin position="36"/>
        <end position="99"/>
    </location>
</feature>
<reference evidence="2" key="1">
    <citation type="submission" date="2022-01" db="EMBL/GenBank/DDBJ databases">
        <title>Gillisia lutea sp. nov., isolated from marine plastic residues from the Malvarosa beach (Valencia, Spain).</title>
        <authorList>
            <person name="Vidal-Verdu A."/>
            <person name="Molina-Menor E."/>
            <person name="Satari L."/>
            <person name="Pascual J."/>
            <person name="Pereto J."/>
            <person name="Porcar M."/>
        </authorList>
    </citation>
    <scope>NUCLEOTIDE SEQUENCE</scope>
    <source>
        <strain evidence="2">M10.2A</strain>
    </source>
</reference>
<gene>
    <name evidence="2" type="ORF">L1I30_05715</name>
</gene>
<dbReference type="PANTHER" id="PTHR38342:SF1">
    <property type="entry name" value="SLR5037 PROTEIN"/>
    <property type="match status" value="1"/>
</dbReference>
<dbReference type="PIRSF" id="PIRSF021774">
    <property type="entry name" value="UCP021774"/>
    <property type="match status" value="1"/>
</dbReference>
<proteinExistence type="predicted"/>